<sequence length="193" mass="21567">MSRESDTVFHGVTWPNYEPMELDTTVLHGVTRPNSEPKPIQLKPALTYEPILVKSMSEEARYEFLMRECYKGLECYVNQSGASFEFHDLVKYALWKNRAGCGGVIRGNQGELLGGFAKGVGNYSSFIVELWGVIEGLCPASRLGFTNVEFSIDSQAVVEAIKHGKVHGSAGCALIKMIPWILERNWNVKIMYA</sequence>
<dbReference type="GO" id="GO:0004523">
    <property type="term" value="F:RNA-DNA hybrid ribonuclease activity"/>
    <property type="evidence" value="ECO:0007669"/>
    <property type="project" value="InterPro"/>
</dbReference>
<dbReference type="PANTHER" id="PTHR47723">
    <property type="entry name" value="OS05G0353850 PROTEIN"/>
    <property type="match status" value="1"/>
</dbReference>
<proteinExistence type="predicted"/>
<dbReference type="Proteomes" id="UP000242715">
    <property type="component" value="Unassembled WGS sequence"/>
</dbReference>
<dbReference type="GO" id="GO:0003676">
    <property type="term" value="F:nucleic acid binding"/>
    <property type="evidence" value="ECO:0007669"/>
    <property type="project" value="InterPro"/>
</dbReference>
<evidence type="ECO:0000313" key="3">
    <source>
        <dbReference type="Proteomes" id="UP000242715"/>
    </source>
</evidence>
<dbReference type="CDD" id="cd06222">
    <property type="entry name" value="RNase_H_like"/>
    <property type="match status" value="1"/>
</dbReference>
<keyword evidence="3" id="KW-1185">Reference proteome</keyword>
<dbReference type="EMBL" id="DF973520">
    <property type="protein sequence ID" value="GAU33226.1"/>
    <property type="molecule type" value="Genomic_DNA"/>
</dbReference>
<dbReference type="PANTHER" id="PTHR47723:SF13">
    <property type="entry name" value="PUTATIVE-RELATED"/>
    <property type="match status" value="1"/>
</dbReference>
<dbReference type="SUPFAM" id="SSF53098">
    <property type="entry name" value="Ribonuclease H-like"/>
    <property type="match status" value="1"/>
</dbReference>
<dbReference type="OrthoDB" id="1391789at2759"/>
<evidence type="ECO:0000313" key="2">
    <source>
        <dbReference type="EMBL" id="GAU33226.1"/>
    </source>
</evidence>
<feature type="domain" description="RNase H type-1" evidence="1">
    <location>
        <begin position="96"/>
        <end position="191"/>
    </location>
</feature>
<dbReference type="InterPro" id="IPR044730">
    <property type="entry name" value="RNase_H-like_dom_plant"/>
</dbReference>
<reference evidence="3" key="1">
    <citation type="journal article" date="2017" name="Front. Plant Sci.">
        <title>Climate Clever Clovers: New Paradigm to Reduce the Environmental Footprint of Ruminants by Breeding Low Methanogenic Forages Utilizing Haplotype Variation.</title>
        <authorList>
            <person name="Kaur P."/>
            <person name="Appels R."/>
            <person name="Bayer P.E."/>
            <person name="Keeble-Gagnere G."/>
            <person name="Wang J."/>
            <person name="Hirakawa H."/>
            <person name="Shirasawa K."/>
            <person name="Vercoe P."/>
            <person name="Stefanova K."/>
            <person name="Durmic Z."/>
            <person name="Nichols P."/>
            <person name="Revell C."/>
            <person name="Isobe S.N."/>
            <person name="Edwards D."/>
            <person name="Erskine W."/>
        </authorList>
    </citation>
    <scope>NUCLEOTIDE SEQUENCE [LARGE SCALE GENOMIC DNA]</scope>
    <source>
        <strain evidence="3">cv. Daliak</strain>
    </source>
</reference>
<name>A0A2Z6MKX1_TRISU</name>
<dbReference type="InterPro" id="IPR036397">
    <property type="entry name" value="RNaseH_sf"/>
</dbReference>
<organism evidence="2 3">
    <name type="scientific">Trifolium subterraneum</name>
    <name type="common">Subterranean clover</name>
    <dbReference type="NCBI Taxonomy" id="3900"/>
    <lineage>
        <taxon>Eukaryota</taxon>
        <taxon>Viridiplantae</taxon>
        <taxon>Streptophyta</taxon>
        <taxon>Embryophyta</taxon>
        <taxon>Tracheophyta</taxon>
        <taxon>Spermatophyta</taxon>
        <taxon>Magnoliopsida</taxon>
        <taxon>eudicotyledons</taxon>
        <taxon>Gunneridae</taxon>
        <taxon>Pentapetalae</taxon>
        <taxon>rosids</taxon>
        <taxon>fabids</taxon>
        <taxon>Fabales</taxon>
        <taxon>Fabaceae</taxon>
        <taxon>Papilionoideae</taxon>
        <taxon>50 kb inversion clade</taxon>
        <taxon>NPAAA clade</taxon>
        <taxon>Hologalegina</taxon>
        <taxon>IRL clade</taxon>
        <taxon>Trifolieae</taxon>
        <taxon>Trifolium</taxon>
    </lineage>
</organism>
<gene>
    <name evidence="2" type="ORF">TSUD_333490</name>
</gene>
<dbReference type="Gene3D" id="3.30.420.10">
    <property type="entry name" value="Ribonuclease H-like superfamily/Ribonuclease H"/>
    <property type="match status" value="1"/>
</dbReference>
<dbReference type="AlphaFoldDB" id="A0A2Z6MKX1"/>
<evidence type="ECO:0000259" key="1">
    <source>
        <dbReference type="Pfam" id="PF13456"/>
    </source>
</evidence>
<dbReference type="InterPro" id="IPR002156">
    <property type="entry name" value="RNaseH_domain"/>
</dbReference>
<dbReference type="Pfam" id="PF13456">
    <property type="entry name" value="RVT_3"/>
    <property type="match status" value="1"/>
</dbReference>
<accession>A0A2Z6MKX1</accession>
<dbReference type="InterPro" id="IPR053151">
    <property type="entry name" value="RNase_H-like"/>
</dbReference>
<protein>
    <recommendedName>
        <fullName evidence="1">RNase H type-1 domain-containing protein</fullName>
    </recommendedName>
</protein>
<dbReference type="InterPro" id="IPR012337">
    <property type="entry name" value="RNaseH-like_sf"/>
</dbReference>